<dbReference type="Proteomes" id="UP001597053">
    <property type="component" value="Unassembled WGS sequence"/>
</dbReference>
<evidence type="ECO:0000313" key="5">
    <source>
        <dbReference type="EMBL" id="MFD0784953.1"/>
    </source>
</evidence>
<keyword evidence="3" id="KW-1133">Transmembrane helix</keyword>
<sequence length="65" mass="6990">MPLIVLARSGEYTAPLGLALFVVKIRTSWNPPTAASVVATLPMIVAFPVLRRRLVQGLSMSGRKA</sequence>
<dbReference type="EMBL" id="JBHTHM010000614">
    <property type="protein sequence ID" value="MFD0784953.1"/>
    <property type="molecule type" value="Genomic_DNA"/>
</dbReference>
<proteinExistence type="predicted"/>
<accession>A0ABW3A1Z9</accession>
<dbReference type="SUPFAM" id="SSF161098">
    <property type="entry name" value="MetI-like"/>
    <property type="match status" value="1"/>
</dbReference>
<comment type="caution">
    <text evidence="5">The sequence shown here is derived from an EMBL/GenBank/DDBJ whole genome shotgun (WGS) entry which is preliminary data.</text>
</comment>
<evidence type="ECO:0000256" key="4">
    <source>
        <dbReference type="ARBA" id="ARBA00023136"/>
    </source>
</evidence>
<evidence type="ECO:0000256" key="1">
    <source>
        <dbReference type="ARBA" id="ARBA00004141"/>
    </source>
</evidence>
<keyword evidence="6" id="KW-1185">Reference proteome</keyword>
<comment type="subcellular location">
    <subcellularLocation>
        <location evidence="1">Membrane</location>
        <topology evidence="1">Multi-pass membrane protein</topology>
    </subcellularLocation>
</comment>
<organism evidence="5 6">
    <name type="scientific">Micromonospora azadirachtae</name>
    <dbReference type="NCBI Taxonomy" id="1970735"/>
    <lineage>
        <taxon>Bacteria</taxon>
        <taxon>Bacillati</taxon>
        <taxon>Actinomycetota</taxon>
        <taxon>Actinomycetes</taxon>
        <taxon>Micromonosporales</taxon>
        <taxon>Micromonosporaceae</taxon>
        <taxon>Micromonospora</taxon>
    </lineage>
</organism>
<evidence type="ECO:0000313" key="6">
    <source>
        <dbReference type="Proteomes" id="UP001597053"/>
    </source>
</evidence>
<reference evidence="6" key="1">
    <citation type="journal article" date="2019" name="Int. J. Syst. Evol. Microbiol.">
        <title>The Global Catalogue of Microorganisms (GCM) 10K type strain sequencing project: providing services to taxonomists for standard genome sequencing and annotation.</title>
        <authorList>
            <consortium name="The Broad Institute Genomics Platform"/>
            <consortium name="The Broad Institute Genome Sequencing Center for Infectious Disease"/>
            <person name="Wu L."/>
            <person name="Ma J."/>
        </authorList>
    </citation>
    <scope>NUCLEOTIDE SEQUENCE [LARGE SCALE GENOMIC DNA]</scope>
    <source>
        <strain evidence="6">JCM 32148</strain>
    </source>
</reference>
<name>A0ABW3A1Z9_9ACTN</name>
<evidence type="ECO:0000256" key="3">
    <source>
        <dbReference type="ARBA" id="ARBA00022989"/>
    </source>
</evidence>
<keyword evidence="2" id="KW-0812">Transmembrane</keyword>
<protein>
    <submittedName>
        <fullName evidence="5">Uncharacterized protein</fullName>
    </submittedName>
</protein>
<gene>
    <name evidence="5" type="ORF">ACFQZ8_13685</name>
</gene>
<keyword evidence="4" id="KW-0472">Membrane</keyword>
<evidence type="ECO:0000256" key="2">
    <source>
        <dbReference type="ARBA" id="ARBA00022692"/>
    </source>
</evidence>
<dbReference type="InterPro" id="IPR035906">
    <property type="entry name" value="MetI-like_sf"/>
</dbReference>